<dbReference type="SUPFAM" id="SSF53335">
    <property type="entry name" value="S-adenosyl-L-methionine-dependent methyltransferases"/>
    <property type="match status" value="1"/>
</dbReference>
<proteinExistence type="predicted"/>
<dbReference type="InterPro" id="IPR029063">
    <property type="entry name" value="SAM-dependent_MTases_sf"/>
</dbReference>
<dbReference type="STRING" id="1802519.A2961_01555"/>
<evidence type="ECO:0000313" key="2">
    <source>
        <dbReference type="Proteomes" id="UP000177082"/>
    </source>
</evidence>
<evidence type="ECO:0000313" key="1">
    <source>
        <dbReference type="EMBL" id="OGM65278.1"/>
    </source>
</evidence>
<gene>
    <name evidence="1" type="ORF">A2961_01555</name>
</gene>
<dbReference type="Pfam" id="PF13578">
    <property type="entry name" value="Methyltransf_24"/>
    <property type="match status" value="1"/>
</dbReference>
<dbReference type="AlphaFoldDB" id="A0A1F8BPQ9"/>
<sequence length="197" mass="22456">MKLGKIVESLPGWCTPKKAQRLFDLVIESNSQITCELGVFGGRSFIPMALAHKQKGTGFALGIDAWRKEASLEGTNSPENNEYWSKINYIEVYRKCTHAIRVNEVDDFCSLIRMRSQDAGFLIADNVIDILHQDSAHNIETITAELNLWVPKVKIGGYWVADDLLWEEAKKGYAKLPEFGLEMIEDHHEWGIFKKTR</sequence>
<accession>A0A1F8BPQ9</accession>
<dbReference type="Proteomes" id="UP000177082">
    <property type="component" value="Unassembled WGS sequence"/>
</dbReference>
<dbReference type="Gene3D" id="3.40.50.150">
    <property type="entry name" value="Vaccinia Virus protein VP39"/>
    <property type="match status" value="1"/>
</dbReference>
<organism evidence="1 2">
    <name type="scientific">Candidatus Woesebacteria bacterium RIFCSPLOWO2_01_FULL_39_21</name>
    <dbReference type="NCBI Taxonomy" id="1802519"/>
    <lineage>
        <taxon>Bacteria</taxon>
        <taxon>Candidatus Woeseibacteriota</taxon>
    </lineage>
</organism>
<dbReference type="EMBL" id="MGHF01000001">
    <property type="protein sequence ID" value="OGM65278.1"/>
    <property type="molecule type" value="Genomic_DNA"/>
</dbReference>
<protein>
    <recommendedName>
        <fullName evidence="3">Methyltransferase</fullName>
    </recommendedName>
</protein>
<reference evidence="1 2" key="1">
    <citation type="journal article" date="2016" name="Nat. Commun.">
        <title>Thousands of microbial genomes shed light on interconnected biogeochemical processes in an aquifer system.</title>
        <authorList>
            <person name="Anantharaman K."/>
            <person name="Brown C.T."/>
            <person name="Hug L.A."/>
            <person name="Sharon I."/>
            <person name="Castelle C.J."/>
            <person name="Probst A.J."/>
            <person name="Thomas B.C."/>
            <person name="Singh A."/>
            <person name="Wilkins M.J."/>
            <person name="Karaoz U."/>
            <person name="Brodie E.L."/>
            <person name="Williams K.H."/>
            <person name="Hubbard S.S."/>
            <person name="Banfield J.F."/>
        </authorList>
    </citation>
    <scope>NUCLEOTIDE SEQUENCE [LARGE SCALE GENOMIC DNA]</scope>
</reference>
<comment type="caution">
    <text evidence="1">The sequence shown here is derived from an EMBL/GenBank/DDBJ whole genome shotgun (WGS) entry which is preliminary data.</text>
</comment>
<evidence type="ECO:0008006" key="3">
    <source>
        <dbReference type="Google" id="ProtNLM"/>
    </source>
</evidence>
<name>A0A1F8BPQ9_9BACT</name>